<feature type="compositionally biased region" description="Polar residues" evidence="1">
    <location>
        <begin position="774"/>
        <end position="786"/>
    </location>
</feature>
<keyword evidence="2" id="KW-0472">Membrane</keyword>
<feature type="domain" description="Ig-like" evidence="4">
    <location>
        <begin position="274"/>
        <end position="385"/>
    </location>
</feature>
<dbReference type="InterPro" id="IPR003599">
    <property type="entry name" value="Ig_sub"/>
</dbReference>
<dbReference type="Proteomes" id="UP001378592">
    <property type="component" value="Unassembled WGS sequence"/>
</dbReference>
<evidence type="ECO:0000256" key="3">
    <source>
        <dbReference type="SAM" id="SignalP"/>
    </source>
</evidence>
<evidence type="ECO:0000256" key="1">
    <source>
        <dbReference type="SAM" id="MobiDB-lite"/>
    </source>
</evidence>
<feature type="signal peptide" evidence="3">
    <location>
        <begin position="1"/>
        <end position="17"/>
    </location>
</feature>
<feature type="domain" description="Ig-like" evidence="4">
    <location>
        <begin position="597"/>
        <end position="673"/>
    </location>
</feature>
<feature type="transmembrane region" description="Helical" evidence="2">
    <location>
        <begin position="706"/>
        <end position="728"/>
    </location>
</feature>
<proteinExistence type="predicted"/>
<evidence type="ECO:0000259" key="4">
    <source>
        <dbReference type="PROSITE" id="PS50835"/>
    </source>
</evidence>
<dbReference type="SMART" id="SM00409">
    <property type="entry name" value="IG"/>
    <property type="match status" value="6"/>
</dbReference>
<keyword evidence="2" id="KW-0812">Transmembrane</keyword>
<evidence type="ECO:0000313" key="6">
    <source>
        <dbReference type="Proteomes" id="UP001378592"/>
    </source>
</evidence>
<name>A0AAN9W237_9ORTH</name>
<accession>A0AAN9W237</accession>
<feature type="region of interest" description="Disordered" evidence="1">
    <location>
        <begin position="733"/>
        <end position="797"/>
    </location>
</feature>
<sequence>MLRTALLAVALCAWCGANPTSPTSPAPPPAPAAPAAVAAAAAAVAPAADTTPAPLAGEAEGALAAASAPGDVVVAPLVETVEAQPAPAGPPPRDLAAEERDNVQLTCLLNQTVRQCQWAWQRLGDVDGQPVPVKTFDPLGKDKNDCSVRFEAVVLDQEGVWTCGAVPEDGTGLVRVLSIRLTVHPLVRFETNVTAVEVRAHEPTELPCRTARPVEQCHWEWRAAGGALADAEPEPSALSFAPPPPGTDCSLRQAARPELEGRWQCSARAHRDAPFVAAAPVHLKVLEGITFVELSGEIKVNEGEPVALRCVVSMAVASCQWLWRPLHEADTAPVAVKNFTPAYDQRRDCSVRFGTVLKEQQGLWSCAVRVAPGSHFVEAPPTSVQLLPPVKLRFLEIPEDKRVALGHSTVLPCVATSSVKDCLWTWRSEDDKDGKGIVVKQFSAFGNHSRDCSIHFKKVQDAQDGFWGCTIRSGSLDAPLEAESPLAKLTTFISEPIEFTELSQDIHVPNGSHLYLRCVSSSALQECQWTRTALNNTNNSSKMVKTFAAHGNGSRDCSMHIDEAAEEHEGIWTCGARKEGESFMTVAPPARVTLLKPESVMVALWAAPGEKVTLACRLSSPQPTATCYWQHLPHVVVSENNHTERHFVQQNNATGVCTLLMDPKTEDLGQWRCLFTMATKNGEWELAAATLILLTTNSITDKTMDWIVGVLAGLVLLLTIVIIVILVCKRKSSNSSKSKDGLGNPTLHADTEKKNPSRYTEAPSKINFQFGEGSLTTGSTPSQQTSDSHHIYEPVDRYLSPTTNKSIYENVK</sequence>
<dbReference type="InterPro" id="IPR013783">
    <property type="entry name" value="Ig-like_fold"/>
</dbReference>
<feature type="chain" id="PRO_5043054960" description="Ig-like domain-containing protein" evidence="3">
    <location>
        <begin position="18"/>
        <end position="812"/>
    </location>
</feature>
<protein>
    <recommendedName>
        <fullName evidence="4">Ig-like domain-containing protein</fullName>
    </recommendedName>
</protein>
<gene>
    <name evidence="5" type="ORF">R5R35_008258</name>
</gene>
<keyword evidence="6" id="KW-1185">Reference proteome</keyword>
<feature type="domain" description="Ig-like" evidence="4">
    <location>
        <begin position="388"/>
        <end position="487"/>
    </location>
</feature>
<feature type="compositionally biased region" description="Basic and acidic residues" evidence="1">
    <location>
        <begin position="787"/>
        <end position="796"/>
    </location>
</feature>
<evidence type="ECO:0000256" key="2">
    <source>
        <dbReference type="SAM" id="Phobius"/>
    </source>
</evidence>
<keyword evidence="2" id="KW-1133">Transmembrane helix</keyword>
<dbReference type="EMBL" id="JAZDUA010000109">
    <property type="protein sequence ID" value="KAK7867813.1"/>
    <property type="molecule type" value="Genomic_DNA"/>
</dbReference>
<dbReference type="SUPFAM" id="SSF48726">
    <property type="entry name" value="Immunoglobulin"/>
    <property type="match status" value="5"/>
</dbReference>
<comment type="caution">
    <text evidence="5">The sequence shown here is derived from an EMBL/GenBank/DDBJ whole genome shotgun (WGS) entry which is preliminary data.</text>
</comment>
<dbReference type="PROSITE" id="PS50835">
    <property type="entry name" value="IG_LIKE"/>
    <property type="match status" value="5"/>
</dbReference>
<dbReference type="InterPro" id="IPR036179">
    <property type="entry name" value="Ig-like_dom_sf"/>
</dbReference>
<dbReference type="PANTHER" id="PTHR11422:SF10">
    <property type="entry name" value="IG-LIKE DOMAIN-CONTAINING PROTEIN"/>
    <property type="match status" value="1"/>
</dbReference>
<dbReference type="PANTHER" id="PTHR11422">
    <property type="entry name" value="T-CELL SURFACE GLYCOPROTEIN CD4"/>
    <property type="match status" value="1"/>
</dbReference>
<dbReference type="Gene3D" id="2.60.40.10">
    <property type="entry name" value="Immunoglobulins"/>
    <property type="match status" value="3"/>
</dbReference>
<feature type="domain" description="Ig-like" evidence="4">
    <location>
        <begin position="76"/>
        <end position="163"/>
    </location>
</feature>
<evidence type="ECO:0000313" key="5">
    <source>
        <dbReference type="EMBL" id="KAK7867813.1"/>
    </source>
</evidence>
<dbReference type="AlphaFoldDB" id="A0AAN9W237"/>
<feature type="domain" description="Ig-like" evidence="4">
    <location>
        <begin position="496"/>
        <end position="593"/>
    </location>
</feature>
<dbReference type="InterPro" id="IPR007110">
    <property type="entry name" value="Ig-like_dom"/>
</dbReference>
<reference evidence="5 6" key="1">
    <citation type="submission" date="2024-03" db="EMBL/GenBank/DDBJ databases">
        <title>The genome assembly and annotation of the cricket Gryllus longicercus Weissman &amp; Gray.</title>
        <authorList>
            <person name="Szrajer S."/>
            <person name="Gray D."/>
            <person name="Ylla G."/>
        </authorList>
    </citation>
    <scope>NUCLEOTIDE SEQUENCE [LARGE SCALE GENOMIC DNA]</scope>
    <source>
        <strain evidence="5">DAG 2021-001</strain>
        <tissue evidence="5">Whole body minus gut</tissue>
    </source>
</reference>
<organism evidence="5 6">
    <name type="scientific">Gryllus longicercus</name>
    <dbReference type="NCBI Taxonomy" id="2509291"/>
    <lineage>
        <taxon>Eukaryota</taxon>
        <taxon>Metazoa</taxon>
        <taxon>Ecdysozoa</taxon>
        <taxon>Arthropoda</taxon>
        <taxon>Hexapoda</taxon>
        <taxon>Insecta</taxon>
        <taxon>Pterygota</taxon>
        <taxon>Neoptera</taxon>
        <taxon>Polyneoptera</taxon>
        <taxon>Orthoptera</taxon>
        <taxon>Ensifera</taxon>
        <taxon>Gryllidea</taxon>
        <taxon>Grylloidea</taxon>
        <taxon>Gryllidae</taxon>
        <taxon>Gryllinae</taxon>
        <taxon>Gryllus</taxon>
    </lineage>
</organism>
<keyword evidence="3" id="KW-0732">Signal</keyword>